<dbReference type="SUPFAM" id="SSF81296">
    <property type="entry name" value="E set domains"/>
    <property type="match status" value="1"/>
</dbReference>
<dbReference type="AlphaFoldDB" id="A0A9W6FVS9"/>
<evidence type="ECO:0000259" key="2">
    <source>
        <dbReference type="Pfam" id="PF16561"/>
    </source>
</evidence>
<organism evidence="3 4">
    <name type="scientific">Desulforhabdus amnigena</name>
    <dbReference type="NCBI Taxonomy" id="40218"/>
    <lineage>
        <taxon>Bacteria</taxon>
        <taxon>Pseudomonadati</taxon>
        <taxon>Thermodesulfobacteriota</taxon>
        <taxon>Syntrophobacteria</taxon>
        <taxon>Syntrophobacterales</taxon>
        <taxon>Syntrophobacteraceae</taxon>
        <taxon>Desulforhabdus</taxon>
    </lineage>
</organism>
<dbReference type="Pfam" id="PF16561">
    <property type="entry name" value="AMPK1_CBM"/>
    <property type="match status" value="1"/>
</dbReference>
<feature type="domain" description="AMP-activated protein kinase glycogen-binding" evidence="2">
    <location>
        <begin position="104"/>
        <end position="186"/>
    </location>
</feature>
<feature type="transmembrane region" description="Helical" evidence="1">
    <location>
        <begin position="66"/>
        <end position="85"/>
    </location>
</feature>
<keyword evidence="1" id="KW-0812">Transmembrane</keyword>
<comment type="caution">
    <text evidence="3">The sequence shown here is derived from an EMBL/GenBank/DDBJ whole genome shotgun (WGS) entry which is preliminary data.</text>
</comment>
<dbReference type="Proteomes" id="UP001144372">
    <property type="component" value="Unassembled WGS sequence"/>
</dbReference>
<reference evidence="3" key="1">
    <citation type="submission" date="2022-12" db="EMBL/GenBank/DDBJ databases">
        <title>Reference genome sequencing for broad-spectrum identification of bacterial and archaeal isolates by mass spectrometry.</title>
        <authorList>
            <person name="Sekiguchi Y."/>
            <person name="Tourlousse D.M."/>
        </authorList>
    </citation>
    <scope>NUCLEOTIDE SEQUENCE</scope>
    <source>
        <strain evidence="3">ASRB1</strain>
    </source>
</reference>
<proteinExistence type="predicted"/>
<dbReference type="Gene3D" id="2.60.40.10">
    <property type="entry name" value="Immunoglobulins"/>
    <property type="match status" value="1"/>
</dbReference>
<accession>A0A9W6FVS9</accession>
<dbReference type="CDD" id="cd02859">
    <property type="entry name" value="E_set_AMPKbeta_like_N"/>
    <property type="match status" value="1"/>
</dbReference>
<evidence type="ECO:0000256" key="1">
    <source>
        <dbReference type="SAM" id="Phobius"/>
    </source>
</evidence>
<keyword evidence="4" id="KW-1185">Reference proteome</keyword>
<dbReference type="InterPro" id="IPR013783">
    <property type="entry name" value="Ig-like_fold"/>
</dbReference>
<evidence type="ECO:0000313" key="4">
    <source>
        <dbReference type="Proteomes" id="UP001144372"/>
    </source>
</evidence>
<dbReference type="RefSeq" id="WP_281795886.1">
    <property type="nucleotide sequence ID" value="NZ_BSDR01000001.1"/>
</dbReference>
<dbReference type="InterPro" id="IPR032640">
    <property type="entry name" value="AMPK1_CBM"/>
</dbReference>
<evidence type="ECO:0000313" key="3">
    <source>
        <dbReference type="EMBL" id="GLI35824.1"/>
    </source>
</evidence>
<dbReference type="EMBL" id="BSDR01000001">
    <property type="protein sequence ID" value="GLI35824.1"/>
    <property type="molecule type" value="Genomic_DNA"/>
</dbReference>
<name>A0A9W6FVS9_9BACT</name>
<dbReference type="InterPro" id="IPR014756">
    <property type="entry name" value="Ig_E-set"/>
</dbReference>
<keyword evidence="1" id="KW-1133">Transmembrane helix</keyword>
<gene>
    <name evidence="3" type="ORF">DAMNIGENAA_32570</name>
</gene>
<protein>
    <recommendedName>
        <fullName evidence="2">AMP-activated protein kinase glycogen-binding domain-containing protein</fullName>
    </recommendedName>
</protein>
<sequence length="193" mass="21942">MGDEQIRDDLLLRIECGVREMPSLDPPPSLLPFVMNAVRTKKMPWWYRFYRWARAPRSITFTPLRIAPIVGVLMGVFVLSIYTLFDGNGGRSTQVPPLDGIPVTLSLTLAGAQRVQVVGSFNDWNAQGYEMRKEEGKELWTLSINLPRGRYEYAFKVDDDKIVPDPRAGFYQDDGFGNRNAVLIVGNHHEENI</sequence>
<keyword evidence="1" id="KW-0472">Membrane</keyword>